<proteinExistence type="inferred from homology"/>
<gene>
    <name evidence="8" type="ORF">NA57DRAFT_78859</name>
</gene>
<feature type="domain" description="Peptidase A1" evidence="7">
    <location>
        <begin position="87"/>
        <end position="559"/>
    </location>
</feature>
<feature type="compositionally biased region" description="Basic and acidic residues" evidence="5">
    <location>
        <begin position="357"/>
        <end position="373"/>
    </location>
</feature>
<feature type="active site" evidence="3">
    <location>
        <position position="104"/>
    </location>
</feature>
<dbReference type="Proteomes" id="UP000799772">
    <property type="component" value="Unassembled WGS sequence"/>
</dbReference>
<name>A0A9P4M696_9PEZI</name>
<dbReference type="EMBL" id="ML978130">
    <property type="protein sequence ID" value="KAF2096087.1"/>
    <property type="molecule type" value="Genomic_DNA"/>
</dbReference>
<evidence type="ECO:0000256" key="6">
    <source>
        <dbReference type="SAM" id="SignalP"/>
    </source>
</evidence>
<reference evidence="8" key="1">
    <citation type="journal article" date="2020" name="Stud. Mycol.">
        <title>101 Dothideomycetes genomes: a test case for predicting lifestyles and emergence of pathogens.</title>
        <authorList>
            <person name="Haridas S."/>
            <person name="Albert R."/>
            <person name="Binder M."/>
            <person name="Bloem J."/>
            <person name="Labutti K."/>
            <person name="Salamov A."/>
            <person name="Andreopoulos B."/>
            <person name="Baker S."/>
            <person name="Barry K."/>
            <person name="Bills G."/>
            <person name="Bluhm B."/>
            <person name="Cannon C."/>
            <person name="Castanera R."/>
            <person name="Culley D."/>
            <person name="Daum C."/>
            <person name="Ezra D."/>
            <person name="Gonzalez J."/>
            <person name="Henrissat B."/>
            <person name="Kuo A."/>
            <person name="Liang C."/>
            <person name="Lipzen A."/>
            <person name="Lutzoni F."/>
            <person name="Magnuson J."/>
            <person name="Mondo S."/>
            <person name="Nolan M."/>
            <person name="Ohm R."/>
            <person name="Pangilinan J."/>
            <person name="Park H.-J."/>
            <person name="Ramirez L."/>
            <person name="Alfaro M."/>
            <person name="Sun H."/>
            <person name="Tritt A."/>
            <person name="Yoshinaga Y."/>
            <person name="Zwiers L.-H."/>
            <person name="Turgeon B."/>
            <person name="Goodwin S."/>
            <person name="Spatafora J."/>
            <person name="Crous P."/>
            <person name="Grigoriev I."/>
        </authorList>
    </citation>
    <scope>NUCLEOTIDE SEQUENCE</scope>
    <source>
        <strain evidence="8">CBS 133067</strain>
    </source>
</reference>
<dbReference type="PROSITE" id="PS00141">
    <property type="entry name" value="ASP_PROTEASE"/>
    <property type="match status" value="2"/>
</dbReference>
<feature type="compositionally biased region" description="Basic residues" evidence="5">
    <location>
        <begin position="347"/>
        <end position="356"/>
    </location>
</feature>
<evidence type="ECO:0000256" key="2">
    <source>
        <dbReference type="ARBA" id="ARBA00022750"/>
    </source>
</evidence>
<dbReference type="GO" id="GO:0004190">
    <property type="term" value="F:aspartic-type endopeptidase activity"/>
    <property type="evidence" value="ECO:0007669"/>
    <property type="project" value="UniProtKB-KW"/>
</dbReference>
<dbReference type="InterPro" id="IPR033121">
    <property type="entry name" value="PEPTIDASE_A1"/>
</dbReference>
<dbReference type="InterPro" id="IPR021109">
    <property type="entry name" value="Peptidase_aspartic_dom_sf"/>
</dbReference>
<dbReference type="Gene3D" id="2.40.70.10">
    <property type="entry name" value="Acid Proteases"/>
    <property type="match status" value="2"/>
</dbReference>
<feature type="signal peptide" evidence="6">
    <location>
        <begin position="1"/>
        <end position="15"/>
    </location>
</feature>
<evidence type="ECO:0000256" key="4">
    <source>
        <dbReference type="RuleBase" id="RU000454"/>
    </source>
</evidence>
<evidence type="ECO:0000313" key="9">
    <source>
        <dbReference type="Proteomes" id="UP000799772"/>
    </source>
</evidence>
<dbReference type="GO" id="GO:0000324">
    <property type="term" value="C:fungal-type vacuole"/>
    <property type="evidence" value="ECO:0007669"/>
    <property type="project" value="TreeGrafter"/>
</dbReference>
<sequence length="564" mass="59694">MHFLSFICISSIVSAAEISHNGFKIRGKYVSPQPHLLKASWKTTQPASITVPLQRQNGGPPSQKYLRALATTNNQTTLQAGKWGASYLAPVILGDNQQFQFIIDTGSSDTWVAQNRFLCTDPYTMRAVPESVCNFGPLYNPSTFRQIPDQNFNTMYGDGEILAGSMGYENVTLANVTVPHQIIASVNLASYSGDGVSSGLVGLAYPNLTQAYPGNDPWADDLDPGSNIEYSPLFTTMWEVLGVPPLFSIALFRGDDSANGGVLSLGGLPEGLKYTNDFTSASIMLMQVEAQPGPINEAFTPPFLAFYAIEVGSVSIPAPPAFPNSTSGRHHGHVPVRRSTGRTPQRQARRHFTRRSLVRDGKNQDGLLDRLFPRQEGAGAGPGAGPNGGPGAGPNGGPATGPEAGISGESGTGPDPGPEDPSDGGAVPTPVDEGDQGIVMIVDSGTTINYFPNPIADAINSAFDPPAEFDPFTQNYYVDCNATAPRIGITINGTEFFINPQDLILHNVELGDDAPADMEAPCGSGAGAAGESGMFVLGDVFLKNVLAVYDVGAGEMRFAARENY</sequence>
<keyword evidence="9" id="KW-1185">Reference proteome</keyword>
<organism evidence="8 9">
    <name type="scientific">Rhizodiscina lignyota</name>
    <dbReference type="NCBI Taxonomy" id="1504668"/>
    <lineage>
        <taxon>Eukaryota</taxon>
        <taxon>Fungi</taxon>
        <taxon>Dikarya</taxon>
        <taxon>Ascomycota</taxon>
        <taxon>Pezizomycotina</taxon>
        <taxon>Dothideomycetes</taxon>
        <taxon>Pleosporomycetidae</taxon>
        <taxon>Aulographales</taxon>
        <taxon>Rhizodiscinaceae</taxon>
        <taxon>Rhizodiscina</taxon>
    </lineage>
</organism>
<dbReference type="GO" id="GO:0006508">
    <property type="term" value="P:proteolysis"/>
    <property type="evidence" value="ECO:0007669"/>
    <property type="project" value="UniProtKB-KW"/>
</dbReference>
<dbReference type="InterPro" id="IPR001969">
    <property type="entry name" value="Aspartic_peptidase_AS"/>
</dbReference>
<dbReference type="InterPro" id="IPR034164">
    <property type="entry name" value="Pepsin-like_dom"/>
</dbReference>
<dbReference type="PANTHER" id="PTHR47966:SF47">
    <property type="entry name" value="ENDOPEPTIDASE, PUTATIVE (AFU_ORTHOLOGUE AFUA_3G01220)-RELATED"/>
    <property type="match status" value="1"/>
</dbReference>
<feature type="active site" evidence="3">
    <location>
        <position position="443"/>
    </location>
</feature>
<dbReference type="PROSITE" id="PS51767">
    <property type="entry name" value="PEPTIDASE_A1"/>
    <property type="match status" value="1"/>
</dbReference>
<dbReference type="AlphaFoldDB" id="A0A9P4M696"/>
<dbReference type="SUPFAM" id="SSF50630">
    <property type="entry name" value="Acid proteases"/>
    <property type="match status" value="2"/>
</dbReference>
<keyword evidence="4" id="KW-0378">Hydrolase</keyword>
<dbReference type="CDD" id="cd05471">
    <property type="entry name" value="pepsin_like"/>
    <property type="match status" value="1"/>
</dbReference>
<dbReference type="OrthoDB" id="15189at2759"/>
<evidence type="ECO:0000313" key="8">
    <source>
        <dbReference type="EMBL" id="KAF2096087.1"/>
    </source>
</evidence>
<keyword evidence="2 4" id="KW-0064">Aspartyl protease</keyword>
<evidence type="ECO:0000259" key="7">
    <source>
        <dbReference type="PROSITE" id="PS51767"/>
    </source>
</evidence>
<feature type="region of interest" description="Disordered" evidence="5">
    <location>
        <begin position="320"/>
        <end position="434"/>
    </location>
</feature>
<dbReference type="PRINTS" id="PR00792">
    <property type="entry name" value="PEPSIN"/>
</dbReference>
<dbReference type="InterPro" id="IPR001461">
    <property type="entry name" value="Aspartic_peptidase_A1"/>
</dbReference>
<feature type="chain" id="PRO_5040160996" evidence="6">
    <location>
        <begin position="16"/>
        <end position="564"/>
    </location>
</feature>
<comment type="caution">
    <text evidence="8">The sequence shown here is derived from an EMBL/GenBank/DDBJ whole genome shotgun (WGS) entry which is preliminary data.</text>
</comment>
<feature type="compositionally biased region" description="Basic residues" evidence="5">
    <location>
        <begin position="328"/>
        <end position="340"/>
    </location>
</feature>
<protein>
    <submittedName>
        <fullName evidence="8">Acid protease</fullName>
    </submittedName>
</protein>
<keyword evidence="4 8" id="KW-0645">Protease</keyword>
<evidence type="ECO:0000256" key="1">
    <source>
        <dbReference type="ARBA" id="ARBA00007447"/>
    </source>
</evidence>
<dbReference type="Pfam" id="PF00026">
    <property type="entry name" value="Asp"/>
    <property type="match status" value="2"/>
</dbReference>
<comment type="similarity">
    <text evidence="1 4">Belongs to the peptidase A1 family.</text>
</comment>
<dbReference type="PANTHER" id="PTHR47966">
    <property type="entry name" value="BETA-SITE APP-CLEAVING ENZYME, ISOFORM A-RELATED"/>
    <property type="match status" value="1"/>
</dbReference>
<evidence type="ECO:0000256" key="5">
    <source>
        <dbReference type="SAM" id="MobiDB-lite"/>
    </source>
</evidence>
<feature type="compositionally biased region" description="Low complexity" evidence="5">
    <location>
        <begin position="400"/>
        <end position="413"/>
    </location>
</feature>
<accession>A0A9P4M696</accession>
<evidence type="ECO:0000256" key="3">
    <source>
        <dbReference type="PIRSR" id="PIRSR601461-1"/>
    </source>
</evidence>
<keyword evidence="6" id="KW-0732">Signal</keyword>
<feature type="compositionally biased region" description="Gly residues" evidence="5">
    <location>
        <begin position="378"/>
        <end position="399"/>
    </location>
</feature>